<gene>
    <name evidence="2" type="ORF">PXEA_LOCUS444</name>
</gene>
<dbReference type="Proteomes" id="UP000784294">
    <property type="component" value="Unassembled WGS sequence"/>
</dbReference>
<comment type="caution">
    <text evidence="2">The sequence shown here is derived from an EMBL/GenBank/DDBJ whole genome shotgun (WGS) entry which is preliminary data.</text>
</comment>
<organism evidence="2 3">
    <name type="scientific">Protopolystoma xenopodis</name>
    <dbReference type="NCBI Taxonomy" id="117903"/>
    <lineage>
        <taxon>Eukaryota</taxon>
        <taxon>Metazoa</taxon>
        <taxon>Spiralia</taxon>
        <taxon>Lophotrochozoa</taxon>
        <taxon>Platyhelminthes</taxon>
        <taxon>Monogenea</taxon>
        <taxon>Polyopisthocotylea</taxon>
        <taxon>Polystomatidea</taxon>
        <taxon>Polystomatidae</taxon>
        <taxon>Protopolystoma</taxon>
    </lineage>
</organism>
<keyword evidence="3" id="KW-1185">Reference proteome</keyword>
<accession>A0A3S5CGQ4</accession>
<protein>
    <submittedName>
        <fullName evidence="2">Uncharacterized protein</fullName>
    </submittedName>
</protein>
<dbReference type="EMBL" id="CAAALY010000804">
    <property type="protein sequence ID" value="VEL07004.1"/>
    <property type="molecule type" value="Genomic_DNA"/>
</dbReference>
<evidence type="ECO:0000313" key="2">
    <source>
        <dbReference type="EMBL" id="VEL07004.1"/>
    </source>
</evidence>
<feature type="region of interest" description="Disordered" evidence="1">
    <location>
        <begin position="275"/>
        <end position="301"/>
    </location>
</feature>
<sequence length="675" mass="72201">MSGIQWRNEAPRSLVDLIEEFRATPSSGNPSDNRGTTHLLRAICQRPGCRCALRGHDSLMVFTVFDASFAYATWERILTGPGATLGASGPPLLALPTNSKTTKQLACSVATSLGGSVAAGLGGTEIQARMMVFRQCRGWYEVLNESHQSIPHWTTLEQLHRARPSTFLLRKELRCLLSPASLSLVACTSSPIGQGGRHAQPSTGQQHQQLQSVPHLPISSAALIAQATSPETLAASQPHILPTGSLLHYIDYLPNCSFRRGKHSKNVNLVLAMERQSTSSRMKEPTDLAASDPASGGQPRRQLPQVVYIGTEESAVTGVSAVLPPRLACSPVAGPENISGVHSMASILRKFRLPISVRPVAVPESKTATTTSPAPLTAPTGGTLTAVTGQVPAELTRFPLMNGLVYTDRHLLRLRSIYRGDLLIIAPTSSPERFFLITPAMLQDHLFQVGTSVDPVHQRLCAGHRSRTANFLATAHPRDSLSYLLRYMQEITHQPRPPPGVKSVGNQNAKPIDETGGEHESAKMWPPLQIPLEEAEQIYEELDDIYYFIRNGYYPPTSRARRASTLHPPAVAGSNAQPAALQPGLPTVAVALHQAGQQPSGPVGLVRPALGPGPGAVAVSGTAAVTSGGTVKWPQSQRLNHVPTAEELLAASLGQDATSLGTTAWANANTGTYNL</sequence>
<evidence type="ECO:0000256" key="1">
    <source>
        <dbReference type="SAM" id="MobiDB-lite"/>
    </source>
</evidence>
<name>A0A3S5CGQ4_9PLAT</name>
<proteinExistence type="predicted"/>
<evidence type="ECO:0000313" key="3">
    <source>
        <dbReference type="Proteomes" id="UP000784294"/>
    </source>
</evidence>
<reference evidence="2" key="1">
    <citation type="submission" date="2018-11" db="EMBL/GenBank/DDBJ databases">
        <authorList>
            <consortium name="Pathogen Informatics"/>
        </authorList>
    </citation>
    <scope>NUCLEOTIDE SEQUENCE</scope>
</reference>
<dbReference type="AlphaFoldDB" id="A0A3S5CGQ4"/>
<dbReference type="OrthoDB" id="6077228at2759"/>